<gene>
    <name evidence="2" type="ORF">QJS04_geneDACA017545</name>
</gene>
<accession>A0AAV9BS74</accession>
<name>A0AAV9BS74_ACOGR</name>
<proteinExistence type="predicted"/>
<sequence>MIESTECPKQDSDDDEKFMDGELSELFDPTPVQPESIIQTLQPIESKYPLSLPAQDQIIPMPVKPTLVTSDNSNLDSSGSEMDQDLVQPIMHILKSKPLIFKNAQIEGAVKPSQLPDPLDFPSYLSKELPPDSPTISKSIILDLAHQPLIAPIDEFLPPSSLGPQHYGKPCSLAPVQSVVTFVTYFSISTSLLTDPPLRKDSLPTKGL</sequence>
<feature type="compositionally biased region" description="Acidic residues" evidence="1">
    <location>
        <begin position="12"/>
        <end position="25"/>
    </location>
</feature>
<reference evidence="2" key="2">
    <citation type="submission" date="2023-06" db="EMBL/GenBank/DDBJ databases">
        <authorList>
            <person name="Ma L."/>
            <person name="Liu K.-W."/>
            <person name="Li Z."/>
            <person name="Hsiao Y.-Y."/>
            <person name="Qi Y."/>
            <person name="Fu T."/>
            <person name="Tang G."/>
            <person name="Zhang D."/>
            <person name="Sun W.-H."/>
            <person name="Liu D.-K."/>
            <person name="Li Y."/>
            <person name="Chen G.-Z."/>
            <person name="Liu X.-D."/>
            <person name="Liao X.-Y."/>
            <person name="Jiang Y.-T."/>
            <person name="Yu X."/>
            <person name="Hao Y."/>
            <person name="Huang J."/>
            <person name="Zhao X.-W."/>
            <person name="Ke S."/>
            <person name="Chen Y.-Y."/>
            <person name="Wu W.-L."/>
            <person name="Hsu J.-L."/>
            <person name="Lin Y.-F."/>
            <person name="Huang M.-D."/>
            <person name="Li C.-Y."/>
            <person name="Huang L."/>
            <person name="Wang Z.-W."/>
            <person name="Zhao X."/>
            <person name="Zhong W.-Y."/>
            <person name="Peng D.-H."/>
            <person name="Ahmad S."/>
            <person name="Lan S."/>
            <person name="Zhang J.-S."/>
            <person name="Tsai W.-C."/>
            <person name="Van De Peer Y."/>
            <person name="Liu Z.-J."/>
        </authorList>
    </citation>
    <scope>NUCLEOTIDE SEQUENCE</scope>
    <source>
        <strain evidence="2">SCP</strain>
        <tissue evidence="2">Leaves</tissue>
    </source>
</reference>
<protein>
    <submittedName>
        <fullName evidence="2">Uncharacterized protein</fullName>
    </submittedName>
</protein>
<reference evidence="2" key="1">
    <citation type="journal article" date="2023" name="Nat. Commun.">
        <title>Diploid and tetraploid genomes of Acorus and the evolution of monocots.</title>
        <authorList>
            <person name="Ma L."/>
            <person name="Liu K.W."/>
            <person name="Li Z."/>
            <person name="Hsiao Y.Y."/>
            <person name="Qi Y."/>
            <person name="Fu T."/>
            <person name="Tang G.D."/>
            <person name="Zhang D."/>
            <person name="Sun W.H."/>
            <person name="Liu D.K."/>
            <person name="Li Y."/>
            <person name="Chen G.Z."/>
            <person name="Liu X.D."/>
            <person name="Liao X.Y."/>
            <person name="Jiang Y.T."/>
            <person name="Yu X."/>
            <person name="Hao Y."/>
            <person name="Huang J."/>
            <person name="Zhao X.W."/>
            <person name="Ke S."/>
            <person name="Chen Y.Y."/>
            <person name="Wu W.L."/>
            <person name="Hsu J.L."/>
            <person name="Lin Y.F."/>
            <person name="Huang M.D."/>
            <person name="Li C.Y."/>
            <person name="Huang L."/>
            <person name="Wang Z.W."/>
            <person name="Zhao X."/>
            <person name="Zhong W.Y."/>
            <person name="Peng D.H."/>
            <person name="Ahmad S."/>
            <person name="Lan S."/>
            <person name="Zhang J.S."/>
            <person name="Tsai W.C."/>
            <person name="Van de Peer Y."/>
            <person name="Liu Z.J."/>
        </authorList>
    </citation>
    <scope>NUCLEOTIDE SEQUENCE</scope>
    <source>
        <strain evidence="2">SCP</strain>
    </source>
</reference>
<dbReference type="Proteomes" id="UP001179952">
    <property type="component" value="Unassembled WGS sequence"/>
</dbReference>
<keyword evidence="3" id="KW-1185">Reference proteome</keyword>
<dbReference type="EMBL" id="JAUJYN010000002">
    <property type="protein sequence ID" value="KAK1278933.1"/>
    <property type="molecule type" value="Genomic_DNA"/>
</dbReference>
<evidence type="ECO:0000313" key="3">
    <source>
        <dbReference type="Proteomes" id="UP001179952"/>
    </source>
</evidence>
<feature type="compositionally biased region" description="Basic and acidic residues" evidence="1">
    <location>
        <begin position="1"/>
        <end position="11"/>
    </location>
</feature>
<evidence type="ECO:0000256" key="1">
    <source>
        <dbReference type="SAM" id="MobiDB-lite"/>
    </source>
</evidence>
<comment type="caution">
    <text evidence="2">The sequence shown here is derived from an EMBL/GenBank/DDBJ whole genome shotgun (WGS) entry which is preliminary data.</text>
</comment>
<feature type="region of interest" description="Disordered" evidence="1">
    <location>
        <begin position="1"/>
        <end position="34"/>
    </location>
</feature>
<organism evidence="2 3">
    <name type="scientific">Acorus gramineus</name>
    <name type="common">Dwarf sweet flag</name>
    <dbReference type="NCBI Taxonomy" id="55184"/>
    <lineage>
        <taxon>Eukaryota</taxon>
        <taxon>Viridiplantae</taxon>
        <taxon>Streptophyta</taxon>
        <taxon>Embryophyta</taxon>
        <taxon>Tracheophyta</taxon>
        <taxon>Spermatophyta</taxon>
        <taxon>Magnoliopsida</taxon>
        <taxon>Liliopsida</taxon>
        <taxon>Acoraceae</taxon>
        <taxon>Acorus</taxon>
    </lineage>
</organism>
<dbReference type="AlphaFoldDB" id="A0AAV9BS74"/>
<evidence type="ECO:0000313" key="2">
    <source>
        <dbReference type="EMBL" id="KAK1278933.1"/>
    </source>
</evidence>